<dbReference type="Gene3D" id="3.40.190.170">
    <property type="entry name" value="Bacterial extracellular solute-binding protein, family 7"/>
    <property type="match status" value="1"/>
</dbReference>
<name>A0A3B0YF19_9ZZZZ</name>
<dbReference type="NCBIfam" id="NF037995">
    <property type="entry name" value="TRAP_S1"/>
    <property type="match status" value="1"/>
</dbReference>
<accession>A0A3B0YF19</accession>
<evidence type="ECO:0000313" key="2">
    <source>
        <dbReference type="EMBL" id="VAW79495.1"/>
    </source>
</evidence>
<sequence length="372" mass="40448">MQRRQFLGQLGKGALITGVGLAAACQPAEQTAQTAAPPQGAAFKPVKWKMVTTWPKNFPGLGTGANYLAELITRMSGGRIEVKVYGAGELVPAFEVFDAVRQGVAQLGHGSAYYWKGKSEAAQFFSAVPFGLTADEMNAWLYHGGGMELWQETYAPFGLIPMAAGNTGVQMAGWFNREINSLDDLAGLKMRIPGLGGEVLARAGGVPVNLPGGELFTALQTGALDATEWVGPYNDLAFGLYKAAKYYYYPGWHEPGTTLECMVNQEALAALPQELQDIVLSASRVANQDMLAEYIARNNQALQTLVNEHRVDVRPLPEAVLARLKQLSDEVVSEVAGKDDLSRRVYASFQDFRQQVTAWHNISERAYLNARG</sequence>
<dbReference type="Gene3D" id="3.40.190.10">
    <property type="entry name" value="Periplasmic binding protein-like II"/>
    <property type="match status" value="1"/>
</dbReference>
<dbReference type="GO" id="GO:0031317">
    <property type="term" value="C:tripartite ATP-independent periplasmic transporter complex"/>
    <property type="evidence" value="ECO:0007669"/>
    <property type="project" value="InterPro"/>
</dbReference>
<dbReference type="Pfam" id="PF03480">
    <property type="entry name" value="DctP"/>
    <property type="match status" value="1"/>
</dbReference>
<gene>
    <name evidence="2" type="ORF">MNBD_GAMMA13-927</name>
</gene>
<dbReference type="AlphaFoldDB" id="A0A3B0YF19"/>
<evidence type="ECO:0000256" key="1">
    <source>
        <dbReference type="ARBA" id="ARBA00022729"/>
    </source>
</evidence>
<dbReference type="InterPro" id="IPR018389">
    <property type="entry name" value="DctP_fam"/>
</dbReference>
<protein>
    <recommendedName>
        <fullName evidence="3">TRAP-type C4-dicarboxylate transport system, periplasmic component</fullName>
    </recommendedName>
</protein>
<proteinExistence type="predicted"/>
<organism evidence="2">
    <name type="scientific">hydrothermal vent metagenome</name>
    <dbReference type="NCBI Taxonomy" id="652676"/>
    <lineage>
        <taxon>unclassified sequences</taxon>
        <taxon>metagenomes</taxon>
        <taxon>ecological metagenomes</taxon>
    </lineage>
</organism>
<reference evidence="2" key="1">
    <citation type="submission" date="2018-06" db="EMBL/GenBank/DDBJ databases">
        <authorList>
            <person name="Zhirakovskaya E."/>
        </authorList>
    </citation>
    <scope>NUCLEOTIDE SEQUENCE</scope>
</reference>
<dbReference type="GO" id="GO:0055085">
    <property type="term" value="P:transmembrane transport"/>
    <property type="evidence" value="ECO:0007669"/>
    <property type="project" value="InterPro"/>
</dbReference>
<dbReference type="EMBL" id="UOFK01000193">
    <property type="protein sequence ID" value="VAW79495.1"/>
    <property type="molecule type" value="Genomic_DNA"/>
</dbReference>
<dbReference type="InterPro" id="IPR038404">
    <property type="entry name" value="TRAP_DctP_sf"/>
</dbReference>
<evidence type="ECO:0008006" key="3">
    <source>
        <dbReference type="Google" id="ProtNLM"/>
    </source>
</evidence>
<dbReference type="PROSITE" id="PS51257">
    <property type="entry name" value="PROKAR_LIPOPROTEIN"/>
    <property type="match status" value="1"/>
</dbReference>
<keyword evidence="1" id="KW-0732">Signal</keyword>
<dbReference type="PANTHER" id="PTHR33376:SF5">
    <property type="entry name" value="EXTRACYTOPLASMIC SOLUTE RECEPTOR PROTEIN"/>
    <property type="match status" value="1"/>
</dbReference>
<dbReference type="PANTHER" id="PTHR33376">
    <property type="match status" value="1"/>
</dbReference>
<dbReference type="InterPro" id="IPR026289">
    <property type="entry name" value="SBP_TakP-like"/>
</dbReference>
<dbReference type="PIRSF" id="PIRSF039026">
    <property type="entry name" value="SiaP"/>
    <property type="match status" value="1"/>
</dbReference>